<reference evidence="2" key="1">
    <citation type="journal article" date="2020" name="mSystems">
        <title>Genome- and Community-Level Interaction Insights into Carbon Utilization and Element Cycling Functions of Hydrothermarchaeota in Hydrothermal Sediment.</title>
        <authorList>
            <person name="Zhou Z."/>
            <person name="Liu Y."/>
            <person name="Xu W."/>
            <person name="Pan J."/>
            <person name="Luo Z.H."/>
            <person name="Li M."/>
        </authorList>
    </citation>
    <scope>NUCLEOTIDE SEQUENCE [LARGE SCALE GENOMIC DNA]</scope>
    <source>
        <strain evidence="2">HyVt-533</strain>
    </source>
</reference>
<dbReference type="InterPro" id="IPR029025">
    <property type="entry name" value="T3SS_substrate_exporter_C"/>
</dbReference>
<gene>
    <name evidence="2" type="ORF">ENJ96_08475</name>
</gene>
<sequence>MAKADRETKKAVALKYDPDKDEAPKVVAKGKGLLAERIIALAQEAGIPIKEDTELVQALFKLELEREIPPELYEAVAVVLAWAWRLNHKL</sequence>
<dbReference type="PANTHER" id="PTHR30531:SF12">
    <property type="entry name" value="FLAGELLAR BIOSYNTHETIC PROTEIN FLHB"/>
    <property type="match status" value="1"/>
</dbReference>
<dbReference type="PANTHER" id="PTHR30531">
    <property type="entry name" value="FLAGELLAR BIOSYNTHETIC PROTEIN FLHB"/>
    <property type="match status" value="1"/>
</dbReference>
<name>A0A7V5U365_9BACT</name>
<accession>A0A7V5U365</accession>
<comment type="similarity">
    <text evidence="1">Belongs to the type III secretion exporter family.</text>
</comment>
<dbReference type="PRINTS" id="PR00950">
    <property type="entry name" value="TYPE3IMSPROT"/>
</dbReference>
<organism evidence="2">
    <name type="scientific">Thermodesulfatator atlanticus</name>
    <dbReference type="NCBI Taxonomy" id="501497"/>
    <lineage>
        <taxon>Bacteria</taxon>
        <taxon>Pseudomonadati</taxon>
        <taxon>Thermodesulfobacteriota</taxon>
        <taxon>Thermodesulfobacteria</taxon>
        <taxon>Thermodesulfobacteriales</taxon>
        <taxon>Thermodesulfatatoraceae</taxon>
        <taxon>Thermodesulfatator</taxon>
    </lineage>
</organism>
<dbReference type="GO" id="GO:0005886">
    <property type="term" value="C:plasma membrane"/>
    <property type="evidence" value="ECO:0007669"/>
    <property type="project" value="TreeGrafter"/>
</dbReference>
<dbReference type="Gene3D" id="3.40.1690.10">
    <property type="entry name" value="secretion proteins EscU"/>
    <property type="match status" value="1"/>
</dbReference>
<comment type="caution">
    <text evidence="2">The sequence shown here is derived from an EMBL/GenBank/DDBJ whole genome shotgun (WGS) entry which is preliminary data.</text>
</comment>
<evidence type="ECO:0000313" key="2">
    <source>
        <dbReference type="EMBL" id="HHI97875.1"/>
    </source>
</evidence>
<dbReference type="InterPro" id="IPR006135">
    <property type="entry name" value="T3SS_substrate_exporter"/>
</dbReference>
<dbReference type="SUPFAM" id="SSF160544">
    <property type="entry name" value="EscU C-terminal domain-like"/>
    <property type="match status" value="1"/>
</dbReference>
<dbReference type="AlphaFoldDB" id="A0A7V5U365"/>
<dbReference type="Pfam" id="PF01312">
    <property type="entry name" value="Bac_export_2"/>
    <property type="match status" value="1"/>
</dbReference>
<evidence type="ECO:0008006" key="3">
    <source>
        <dbReference type="Google" id="ProtNLM"/>
    </source>
</evidence>
<evidence type="ECO:0000256" key="1">
    <source>
        <dbReference type="ARBA" id="ARBA00010690"/>
    </source>
</evidence>
<dbReference type="Proteomes" id="UP000886101">
    <property type="component" value="Unassembled WGS sequence"/>
</dbReference>
<protein>
    <recommendedName>
        <fullName evidence="3">Flagellar biosynthesis protein FlhB</fullName>
    </recommendedName>
</protein>
<proteinExistence type="inferred from homology"/>
<dbReference type="EMBL" id="DROK01000255">
    <property type="protein sequence ID" value="HHI97875.1"/>
    <property type="molecule type" value="Genomic_DNA"/>
</dbReference>
<dbReference type="GO" id="GO:0009306">
    <property type="term" value="P:protein secretion"/>
    <property type="evidence" value="ECO:0007669"/>
    <property type="project" value="InterPro"/>
</dbReference>